<dbReference type="Proteomes" id="UP000606786">
    <property type="component" value="Unassembled WGS sequence"/>
</dbReference>
<protein>
    <submittedName>
        <fullName evidence="1">(Mediterranean fruit fly) hypothetical protein</fullName>
    </submittedName>
</protein>
<dbReference type="AlphaFoldDB" id="A0A811U922"/>
<reference evidence="1" key="1">
    <citation type="submission" date="2020-11" db="EMBL/GenBank/DDBJ databases">
        <authorList>
            <person name="Whitehead M."/>
        </authorList>
    </citation>
    <scope>NUCLEOTIDE SEQUENCE</scope>
    <source>
        <strain evidence="1">EGII</strain>
    </source>
</reference>
<accession>A0A811U922</accession>
<evidence type="ECO:0000313" key="2">
    <source>
        <dbReference type="Proteomes" id="UP000606786"/>
    </source>
</evidence>
<evidence type="ECO:0000313" key="1">
    <source>
        <dbReference type="EMBL" id="CAD6995331.1"/>
    </source>
</evidence>
<dbReference type="EMBL" id="CAJHJT010000001">
    <property type="protein sequence ID" value="CAD6995331.1"/>
    <property type="molecule type" value="Genomic_DNA"/>
</dbReference>
<gene>
    <name evidence="1" type="ORF">CCAP1982_LOCUS4049</name>
</gene>
<sequence>MQSLSGGESHGAVGKHQVGIYHQLLLAACCNLLSQDAKQEIVNATQSGVRSISGDCFTKDYYLDNCSKIRWKCVLQGGGKDDPISWQLSDLVEAKAESLK</sequence>
<name>A0A811U922_CERCA</name>
<keyword evidence="2" id="KW-1185">Reference proteome</keyword>
<proteinExistence type="predicted"/>
<organism evidence="1 2">
    <name type="scientific">Ceratitis capitata</name>
    <name type="common">Mediterranean fruit fly</name>
    <name type="synonym">Tephritis capitata</name>
    <dbReference type="NCBI Taxonomy" id="7213"/>
    <lineage>
        <taxon>Eukaryota</taxon>
        <taxon>Metazoa</taxon>
        <taxon>Ecdysozoa</taxon>
        <taxon>Arthropoda</taxon>
        <taxon>Hexapoda</taxon>
        <taxon>Insecta</taxon>
        <taxon>Pterygota</taxon>
        <taxon>Neoptera</taxon>
        <taxon>Endopterygota</taxon>
        <taxon>Diptera</taxon>
        <taxon>Brachycera</taxon>
        <taxon>Muscomorpha</taxon>
        <taxon>Tephritoidea</taxon>
        <taxon>Tephritidae</taxon>
        <taxon>Ceratitis</taxon>
        <taxon>Ceratitis</taxon>
    </lineage>
</organism>
<comment type="caution">
    <text evidence="1">The sequence shown here is derived from an EMBL/GenBank/DDBJ whole genome shotgun (WGS) entry which is preliminary data.</text>
</comment>